<dbReference type="Gene3D" id="3.30.950.30">
    <property type="entry name" value="Schlafen, AAA domain"/>
    <property type="match status" value="1"/>
</dbReference>
<proteinExistence type="predicted"/>
<feature type="region of interest" description="Disordered" evidence="3">
    <location>
        <begin position="395"/>
        <end position="484"/>
    </location>
</feature>
<feature type="compositionally biased region" description="Basic and acidic residues" evidence="3">
    <location>
        <begin position="397"/>
        <end position="411"/>
    </location>
</feature>
<evidence type="ECO:0000256" key="1">
    <source>
        <dbReference type="ARBA" id="ARBA00023015"/>
    </source>
</evidence>
<keyword evidence="2" id="KW-0804">Transcription</keyword>
<dbReference type="SUPFAM" id="SSF46785">
    <property type="entry name" value="Winged helix' DNA-binding domain"/>
    <property type="match status" value="1"/>
</dbReference>
<dbReference type="STRING" id="1642647.PSM36_2884"/>
<dbReference type="InterPro" id="IPR001034">
    <property type="entry name" value="DeoR_HTH"/>
</dbReference>
<dbReference type="InterPro" id="IPR013196">
    <property type="entry name" value="HTH_11"/>
</dbReference>
<protein>
    <submittedName>
        <fullName evidence="5">Putative transcriptional regulator</fullName>
    </submittedName>
</protein>
<dbReference type="Pfam" id="PF08279">
    <property type="entry name" value="HTH_11"/>
    <property type="match status" value="1"/>
</dbReference>
<keyword evidence="1" id="KW-0805">Transcription regulation</keyword>
<evidence type="ECO:0000313" key="6">
    <source>
        <dbReference type="Proteomes" id="UP000187464"/>
    </source>
</evidence>
<dbReference type="Pfam" id="PF04326">
    <property type="entry name" value="SLFN_AlbA_2"/>
    <property type="match status" value="1"/>
</dbReference>
<feature type="domain" description="HTH deoR-type" evidence="4">
    <location>
        <begin position="484"/>
        <end position="539"/>
    </location>
</feature>
<organism evidence="5 6">
    <name type="scientific">Proteiniphilum saccharofermentans</name>
    <dbReference type="NCBI Taxonomy" id="1642647"/>
    <lineage>
        <taxon>Bacteria</taxon>
        <taxon>Pseudomonadati</taxon>
        <taxon>Bacteroidota</taxon>
        <taxon>Bacteroidia</taxon>
        <taxon>Bacteroidales</taxon>
        <taxon>Dysgonomonadaceae</taxon>
        <taxon>Proteiniphilum</taxon>
    </lineage>
</organism>
<accession>A0A1R3T8R0</accession>
<evidence type="ECO:0000256" key="2">
    <source>
        <dbReference type="ARBA" id="ARBA00023163"/>
    </source>
</evidence>
<dbReference type="InterPro" id="IPR038475">
    <property type="entry name" value="RecG_C_sf"/>
</dbReference>
<dbReference type="AlphaFoldDB" id="A0A1R3T8R0"/>
<keyword evidence="6" id="KW-1185">Reference proteome</keyword>
<dbReference type="InterPro" id="IPR007421">
    <property type="entry name" value="Schlafen_AlbA_2_dom"/>
</dbReference>
<reference evidence="5 6" key="1">
    <citation type="submission" date="2016-08" db="EMBL/GenBank/DDBJ databases">
        <authorList>
            <person name="Seilhamer J.J."/>
        </authorList>
    </citation>
    <scope>NUCLEOTIDE SEQUENCE [LARGE SCALE GENOMIC DNA]</scope>
    <source>
        <strain evidence="5">M3/6</strain>
    </source>
</reference>
<dbReference type="PANTHER" id="PTHR30595:SF6">
    <property type="entry name" value="SCHLAFEN ALBA-2 DOMAIN-CONTAINING PROTEIN"/>
    <property type="match status" value="1"/>
</dbReference>
<dbReference type="Pfam" id="PF13749">
    <property type="entry name" value="HATPase_c_4"/>
    <property type="match status" value="1"/>
</dbReference>
<dbReference type="RefSeq" id="WP_076931453.1">
    <property type="nucleotide sequence ID" value="NZ_LT605205.1"/>
</dbReference>
<evidence type="ECO:0000313" key="5">
    <source>
        <dbReference type="EMBL" id="SCD21678.1"/>
    </source>
</evidence>
<dbReference type="InterPro" id="IPR038461">
    <property type="entry name" value="Schlafen_AlbA_2_dom_sf"/>
</dbReference>
<feature type="compositionally biased region" description="Basic and acidic residues" evidence="3">
    <location>
        <begin position="448"/>
        <end position="464"/>
    </location>
</feature>
<name>A0A1R3T8R0_9BACT</name>
<dbReference type="InterPro" id="IPR036388">
    <property type="entry name" value="WH-like_DNA-bd_sf"/>
</dbReference>
<dbReference type="SMART" id="SM00420">
    <property type="entry name" value="HTH_DEOR"/>
    <property type="match status" value="1"/>
</dbReference>
<dbReference type="KEGG" id="psac:PSM36_2884"/>
<dbReference type="EMBL" id="LT605205">
    <property type="protein sequence ID" value="SCD21678.1"/>
    <property type="molecule type" value="Genomic_DNA"/>
</dbReference>
<dbReference type="PROSITE" id="PS51000">
    <property type="entry name" value="HTH_DEOR_2"/>
    <property type="match status" value="1"/>
</dbReference>
<dbReference type="InterPro" id="IPR036390">
    <property type="entry name" value="WH_DNA-bd_sf"/>
</dbReference>
<evidence type="ECO:0000256" key="3">
    <source>
        <dbReference type="SAM" id="MobiDB-lite"/>
    </source>
</evidence>
<dbReference type="Gene3D" id="3.30.565.60">
    <property type="match status" value="1"/>
</dbReference>
<dbReference type="Proteomes" id="UP000187464">
    <property type="component" value="Chromosome I"/>
</dbReference>
<dbReference type="GO" id="GO:0003700">
    <property type="term" value="F:DNA-binding transcription factor activity"/>
    <property type="evidence" value="ECO:0007669"/>
    <property type="project" value="InterPro"/>
</dbReference>
<gene>
    <name evidence="5" type="ORF">PSM36_2884</name>
</gene>
<dbReference type="Gene3D" id="1.10.10.10">
    <property type="entry name" value="Winged helix-like DNA-binding domain superfamily/Winged helix DNA-binding domain"/>
    <property type="match status" value="1"/>
</dbReference>
<dbReference type="PANTHER" id="PTHR30595">
    <property type="entry name" value="GLPR-RELATED TRANSCRIPTIONAL REPRESSOR"/>
    <property type="match status" value="1"/>
</dbReference>
<sequence>MITKDEIRDLLKDIENERVERTISTKDTDKFARAVCAFANDLPNKKLPGYLFIGAYDDGSLSGLKVTDELLRNLAGLRSDGNITPQPALMVEKFSFPDGDIAVVEVKPSKNTPVKYKGTVYIRIGPRRGEANDEELRILREKSEVKSQTFDTSPCLHTTIDDLDLDLFKSEYLPKMVNANILKGDKRQIKEQLASLKLFDPAQDCPTVAGILLIGKDPSHILFGAYIQYVEFAGKSITSKVLNERQFTGNLITMLKEIDYFIKYTIQKQRPVFVTVLREEMKINYPYEAIRELAMNLIMHRTYETNAPARFYEYSDRIVMDNPGGLYGKVQPENFPHVNDYRNPVIAEAMKVLGYVNRFNRGISMVQEQLEANKNGLALFDFKDITTFKVTVMSADPKPEGEVSGADKAKSGAENGADGIESATDNRHERVGDVSEKRRRNVGEDNEAEKSMGEAINEAEKIGSDTENDTDDTGRDTENDTENLTSRETKILLLIKKDNSVSRKTIAQNLGISTATVARDIDSLKNKGIIERIGGDRGGYWKIK</sequence>
<feature type="compositionally biased region" description="Basic and acidic residues" evidence="3">
    <location>
        <begin position="424"/>
        <end position="436"/>
    </location>
</feature>
<evidence type="ECO:0000259" key="4">
    <source>
        <dbReference type="PROSITE" id="PS51000"/>
    </source>
</evidence>